<feature type="transmembrane region" description="Helical" evidence="1">
    <location>
        <begin position="6"/>
        <end position="24"/>
    </location>
</feature>
<protein>
    <recommendedName>
        <fullName evidence="4">DUF805 domain-containing protein</fullName>
    </recommendedName>
</protein>
<dbReference type="AlphaFoldDB" id="A0A2N7VFU3"/>
<dbReference type="EMBL" id="PNYA01000027">
    <property type="protein sequence ID" value="PMS16021.1"/>
    <property type="molecule type" value="Genomic_DNA"/>
</dbReference>
<proteinExistence type="predicted"/>
<comment type="caution">
    <text evidence="2">The sequence shown here is derived from an EMBL/GenBank/DDBJ whole genome shotgun (WGS) entry which is preliminary data.</text>
</comment>
<dbReference type="OrthoDB" id="8595906at2"/>
<gene>
    <name evidence="2" type="ORF">C0Z18_25205</name>
</gene>
<organism evidence="2 3">
    <name type="scientific">Trinickia dabaoshanensis</name>
    <dbReference type="NCBI Taxonomy" id="564714"/>
    <lineage>
        <taxon>Bacteria</taxon>
        <taxon>Pseudomonadati</taxon>
        <taxon>Pseudomonadota</taxon>
        <taxon>Betaproteobacteria</taxon>
        <taxon>Burkholderiales</taxon>
        <taxon>Burkholderiaceae</taxon>
        <taxon>Trinickia</taxon>
    </lineage>
</organism>
<dbReference type="Proteomes" id="UP000235616">
    <property type="component" value="Unassembled WGS sequence"/>
</dbReference>
<reference evidence="2 3" key="1">
    <citation type="submission" date="2018-01" db="EMBL/GenBank/DDBJ databases">
        <title>Whole genome analyses suggest that Burkholderia sensu lato contains two further novel genera in the rhizoxinica-symbiotica group Mycetohabitans gen. nov., and Trinickia gen. nov.: implications for the evolution of diazotrophy and nodulation in the Burkholderiaceae.</title>
        <authorList>
            <person name="Estrada-de los Santos P."/>
            <person name="Palmer M."/>
            <person name="Chavez-Ramirez B."/>
            <person name="Beukes C."/>
            <person name="Steenkamp E.T."/>
            <person name="Hirsch A.M."/>
            <person name="Manyaka P."/>
            <person name="Maluk M."/>
            <person name="Lafos M."/>
            <person name="Crook M."/>
            <person name="Gross E."/>
            <person name="Simon M.F."/>
            <person name="Bueno dos Reis Junior F."/>
            <person name="Poole P.S."/>
            <person name="Venter S.N."/>
            <person name="James E.K."/>
        </authorList>
    </citation>
    <scope>NUCLEOTIDE SEQUENCE [LARGE SCALE GENOMIC DNA]</scope>
    <source>
        <strain evidence="2 3">GIMN1.004</strain>
    </source>
</reference>
<evidence type="ECO:0000313" key="3">
    <source>
        <dbReference type="Proteomes" id="UP000235616"/>
    </source>
</evidence>
<keyword evidence="1" id="KW-0472">Membrane</keyword>
<accession>A0A2N7VFU3</accession>
<evidence type="ECO:0000256" key="1">
    <source>
        <dbReference type="SAM" id="Phobius"/>
    </source>
</evidence>
<feature type="transmembrane region" description="Helical" evidence="1">
    <location>
        <begin position="36"/>
        <end position="56"/>
    </location>
</feature>
<name>A0A2N7VFU3_9BURK</name>
<keyword evidence="1" id="KW-0812">Transmembrane</keyword>
<keyword evidence="1" id="KW-1133">Transmembrane helix</keyword>
<keyword evidence="3" id="KW-1185">Reference proteome</keyword>
<evidence type="ECO:0000313" key="2">
    <source>
        <dbReference type="EMBL" id="PMS16021.1"/>
    </source>
</evidence>
<sequence length="66" mass="7797">MGAMNIWAWLIGIVFTLAMLYPYVRIIRRTGHSGWWFLTMLVPVVNLIMIWVFAFAKWPAVDRVKQ</sequence>
<evidence type="ECO:0008006" key="4">
    <source>
        <dbReference type="Google" id="ProtNLM"/>
    </source>
</evidence>